<evidence type="ECO:0000256" key="3">
    <source>
        <dbReference type="ARBA" id="ARBA00020042"/>
    </source>
</evidence>
<feature type="domain" description="Type II secretion system protein GspG C-terminal" evidence="11">
    <location>
        <begin position="40"/>
        <end position="146"/>
    </location>
</feature>
<protein>
    <recommendedName>
        <fullName evidence="3">Type II secretion system core protein G</fullName>
    </recommendedName>
</protein>
<comment type="subcellular location">
    <subcellularLocation>
        <location evidence="1">Cell inner membrane</location>
        <topology evidence="1">Single-pass membrane protein</topology>
    </subcellularLocation>
</comment>
<evidence type="ECO:0000256" key="2">
    <source>
        <dbReference type="ARBA" id="ARBA00009984"/>
    </source>
</evidence>
<dbReference type="PROSITE" id="PS00409">
    <property type="entry name" value="PROKAR_NTER_METHYL"/>
    <property type="match status" value="1"/>
</dbReference>
<dbReference type="NCBIfam" id="TIGR01710">
    <property type="entry name" value="typeII_sec_gspG"/>
    <property type="match status" value="1"/>
</dbReference>
<dbReference type="InterPro" id="IPR013545">
    <property type="entry name" value="T2SS_protein-GspG_C"/>
</dbReference>
<dbReference type="Pfam" id="PF08334">
    <property type="entry name" value="T2SSG"/>
    <property type="match status" value="1"/>
</dbReference>
<keyword evidence="4" id="KW-1003">Cell membrane</keyword>
<dbReference type="Proteomes" id="UP000717534">
    <property type="component" value="Unassembled WGS sequence"/>
</dbReference>
<evidence type="ECO:0000256" key="4">
    <source>
        <dbReference type="ARBA" id="ARBA00022475"/>
    </source>
</evidence>
<evidence type="ECO:0000256" key="8">
    <source>
        <dbReference type="ARBA" id="ARBA00022989"/>
    </source>
</evidence>
<keyword evidence="5" id="KW-0488">Methylation</keyword>
<evidence type="ECO:0000256" key="10">
    <source>
        <dbReference type="SAM" id="Phobius"/>
    </source>
</evidence>
<evidence type="ECO:0000256" key="9">
    <source>
        <dbReference type="ARBA" id="ARBA00023136"/>
    </source>
</evidence>
<gene>
    <name evidence="12" type="primary">gspG</name>
    <name evidence="12" type="ORF">JYU06_05420</name>
</gene>
<dbReference type="InterPro" id="IPR012902">
    <property type="entry name" value="N_methyl_site"/>
</dbReference>
<keyword evidence="8 10" id="KW-1133">Transmembrane helix</keyword>
<sequence length="147" mass="16104">MSKKQTKTENITSNNKGFSLIELLIVMIIMGLLASLVGPRLFGKLGMAKEKTARSQIAMLMTSLGTYRLDIGSFPSEDEGLTVLMKNKSNHKKWDGPYLAKDLPIDPWGSAYIYKNPGTHGEIDIISLGLDGKEGGEGEKEDIGSWN</sequence>
<reference evidence="12 13" key="1">
    <citation type="submission" date="2021-02" db="EMBL/GenBank/DDBJ databases">
        <title>Activity-based single-cell genomes from oceanic crustal fluid captures similar information to metagenomic and metatranscriptomic surveys with orders of magnitude less sampling.</title>
        <authorList>
            <person name="D'Angelo T.S."/>
            <person name="Orcutt B.N."/>
        </authorList>
    </citation>
    <scope>NUCLEOTIDE SEQUENCE [LARGE SCALE GENOMIC DNA]</scope>
    <source>
        <strain evidence="12">AH-315-G02</strain>
    </source>
</reference>
<dbReference type="Pfam" id="PF07963">
    <property type="entry name" value="N_methyl"/>
    <property type="match status" value="1"/>
</dbReference>
<evidence type="ECO:0000256" key="5">
    <source>
        <dbReference type="ARBA" id="ARBA00022481"/>
    </source>
</evidence>
<keyword evidence="9 10" id="KW-0472">Membrane</keyword>
<evidence type="ECO:0000256" key="1">
    <source>
        <dbReference type="ARBA" id="ARBA00004377"/>
    </source>
</evidence>
<dbReference type="NCBIfam" id="TIGR02532">
    <property type="entry name" value="IV_pilin_GFxxxE"/>
    <property type="match status" value="1"/>
</dbReference>
<evidence type="ECO:0000256" key="7">
    <source>
        <dbReference type="ARBA" id="ARBA00022692"/>
    </source>
</evidence>
<dbReference type="EMBL" id="JAFITO010000087">
    <property type="protein sequence ID" value="MBN4068941.1"/>
    <property type="molecule type" value="Genomic_DNA"/>
</dbReference>
<keyword evidence="13" id="KW-1185">Reference proteome</keyword>
<evidence type="ECO:0000256" key="6">
    <source>
        <dbReference type="ARBA" id="ARBA00022519"/>
    </source>
</evidence>
<evidence type="ECO:0000313" key="12">
    <source>
        <dbReference type="EMBL" id="MBN4068941.1"/>
    </source>
</evidence>
<dbReference type="InterPro" id="IPR010054">
    <property type="entry name" value="Type2_sec_GspG"/>
</dbReference>
<comment type="similarity">
    <text evidence="2">Belongs to the GSP G family.</text>
</comment>
<dbReference type="InterPro" id="IPR000983">
    <property type="entry name" value="Bac_GSPG_pilin"/>
</dbReference>
<feature type="transmembrane region" description="Helical" evidence="10">
    <location>
        <begin position="20"/>
        <end position="42"/>
    </location>
</feature>
<dbReference type="PRINTS" id="PR00813">
    <property type="entry name" value="BCTERIALGSPG"/>
</dbReference>
<proteinExistence type="inferred from homology"/>
<evidence type="ECO:0000313" key="13">
    <source>
        <dbReference type="Proteomes" id="UP000717534"/>
    </source>
</evidence>
<keyword evidence="6" id="KW-0997">Cell inner membrane</keyword>
<organism evidence="12 13">
    <name type="scientific">Desulfotalea psychrophila</name>
    <dbReference type="NCBI Taxonomy" id="84980"/>
    <lineage>
        <taxon>Bacteria</taxon>
        <taxon>Pseudomonadati</taxon>
        <taxon>Thermodesulfobacteriota</taxon>
        <taxon>Desulfobulbia</taxon>
        <taxon>Desulfobulbales</taxon>
        <taxon>Desulfocapsaceae</taxon>
        <taxon>Desulfotalea</taxon>
    </lineage>
</organism>
<keyword evidence="7 10" id="KW-0812">Transmembrane</keyword>
<dbReference type="SUPFAM" id="SSF54523">
    <property type="entry name" value="Pili subunits"/>
    <property type="match status" value="1"/>
</dbReference>
<dbReference type="InterPro" id="IPR045584">
    <property type="entry name" value="Pilin-like"/>
</dbReference>
<comment type="caution">
    <text evidence="12">The sequence shown here is derived from an EMBL/GenBank/DDBJ whole genome shotgun (WGS) entry which is preliminary data.</text>
</comment>
<accession>A0ABS3AVX4</accession>
<dbReference type="Gene3D" id="3.30.700.10">
    <property type="entry name" value="Glycoprotein, Type 4 Pilin"/>
    <property type="match status" value="1"/>
</dbReference>
<evidence type="ECO:0000259" key="11">
    <source>
        <dbReference type="Pfam" id="PF08334"/>
    </source>
</evidence>
<name>A0ABS3AVX4_9BACT</name>